<accession>A0A6P7WVM0</accession>
<dbReference type="Gene3D" id="4.10.280.10">
    <property type="entry name" value="Helix-loop-helix DNA-binding domain"/>
    <property type="match status" value="1"/>
</dbReference>
<comment type="subcellular location">
    <subcellularLocation>
        <location evidence="1">Nucleus</location>
    </subcellularLocation>
</comment>
<proteinExistence type="predicted"/>
<dbReference type="KEGG" id="muo:115457010"/>
<gene>
    <name evidence="13" type="primary">HES7</name>
</gene>
<dbReference type="OrthoDB" id="6085656at2759"/>
<protein>
    <submittedName>
        <fullName evidence="13">Transcription factor HES-7</fullName>
    </submittedName>
</protein>
<reference evidence="13" key="1">
    <citation type="submission" date="2025-08" db="UniProtKB">
        <authorList>
            <consortium name="RefSeq"/>
        </authorList>
    </citation>
    <scope>IDENTIFICATION</scope>
</reference>
<dbReference type="RefSeq" id="XP_030042295.1">
    <property type="nucleotide sequence ID" value="XM_030186435.1"/>
</dbReference>
<evidence type="ECO:0000256" key="10">
    <source>
        <dbReference type="SAM" id="MobiDB-lite"/>
    </source>
</evidence>
<keyword evidence="7" id="KW-0539">Nucleus</keyword>
<name>A0A6P7WVM0_9AMPH</name>
<keyword evidence="12" id="KW-1185">Reference proteome</keyword>
<dbReference type="GeneID" id="115457010"/>
<dbReference type="InterPro" id="IPR036638">
    <property type="entry name" value="HLH_DNA-bd_sf"/>
</dbReference>
<dbReference type="SMART" id="SM00353">
    <property type="entry name" value="HLH"/>
    <property type="match status" value="1"/>
</dbReference>
<dbReference type="AlphaFoldDB" id="A0A6P7WVM0"/>
<dbReference type="GO" id="GO:0046983">
    <property type="term" value="F:protein dimerization activity"/>
    <property type="evidence" value="ECO:0007669"/>
    <property type="project" value="InterPro"/>
</dbReference>
<dbReference type="GO" id="GO:0005634">
    <property type="term" value="C:nucleus"/>
    <property type="evidence" value="ECO:0007669"/>
    <property type="project" value="UniProtKB-SubCell"/>
</dbReference>
<keyword evidence="4" id="KW-0805">Transcription regulation</keyword>
<evidence type="ECO:0000256" key="5">
    <source>
        <dbReference type="ARBA" id="ARBA00023125"/>
    </source>
</evidence>
<dbReference type="GO" id="GO:0003677">
    <property type="term" value="F:DNA binding"/>
    <property type="evidence" value="ECO:0007669"/>
    <property type="project" value="UniProtKB-KW"/>
</dbReference>
<dbReference type="GO" id="GO:0000122">
    <property type="term" value="P:negative regulation of transcription by RNA polymerase II"/>
    <property type="evidence" value="ECO:0007669"/>
    <property type="project" value="UniProtKB-ARBA"/>
</dbReference>
<feature type="region of interest" description="Disordered" evidence="10">
    <location>
        <begin position="174"/>
        <end position="229"/>
    </location>
</feature>
<feature type="compositionally biased region" description="Basic and acidic residues" evidence="10">
    <location>
        <begin position="220"/>
        <end position="229"/>
    </location>
</feature>
<dbReference type="CTD" id="84667"/>
<comment type="subunit">
    <text evidence="8">Transcription repression requires formation of a complex with a corepressor protein of the Groucho/TLE family.</text>
</comment>
<evidence type="ECO:0000256" key="7">
    <source>
        <dbReference type="ARBA" id="ARBA00023242"/>
    </source>
</evidence>
<evidence type="ECO:0000256" key="8">
    <source>
        <dbReference type="ARBA" id="ARBA00023791"/>
    </source>
</evidence>
<evidence type="ECO:0000259" key="11">
    <source>
        <dbReference type="PROSITE" id="PS50888"/>
    </source>
</evidence>
<keyword evidence="6" id="KW-0804">Transcription</keyword>
<evidence type="ECO:0000256" key="3">
    <source>
        <dbReference type="ARBA" id="ARBA00022491"/>
    </source>
</evidence>
<dbReference type="SUPFAM" id="SSF47459">
    <property type="entry name" value="HLH, helix-loop-helix DNA-binding domain"/>
    <property type="match status" value="1"/>
</dbReference>
<evidence type="ECO:0000256" key="6">
    <source>
        <dbReference type="ARBA" id="ARBA00023163"/>
    </source>
</evidence>
<keyword evidence="3" id="KW-0678">Repressor</keyword>
<feature type="domain" description="BHLH" evidence="11">
    <location>
        <begin position="3"/>
        <end position="60"/>
    </location>
</feature>
<evidence type="ECO:0000313" key="12">
    <source>
        <dbReference type="Proteomes" id="UP000515156"/>
    </source>
</evidence>
<dbReference type="FunFam" id="4.10.280.10:FF:000063">
    <property type="entry name" value="transcription factor HES-7 isoform X1"/>
    <property type="match status" value="1"/>
</dbReference>
<sequence>MSVAKILKPVMEKRRRERINQSLEELRLLLLQITGDQKLQNPKLEKAEILELTVHYLRGKARLKPDGAASGEKNSAEICYLSGFRECLLRMSFFLKELEPSIQRRFLESLQAHMQLKNQKTADPEPSSSRGEPAFPLQSFGCSQRLFTVSLLEDLLANPTRVPFCLGGSLSKVPDMSRPCTPSYREEPQQPISPDSTASPQHLRDLPGAQRQRDVSGSSQERKIWRPWP</sequence>
<keyword evidence="2" id="KW-0217">Developmental protein</keyword>
<evidence type="ECO:0000256" key="4">
    <source>
        <dbReference type="ARBA" id="ARBA00023015"/>
    </source>
</evidence>
<dbReference type="InterPro" id="IPR050370">
    <property type="entry name" value="HES_HEY"/>
</dbReference>
<dbReference type="Pfam" id="PF00010">
    <property type="entry name" value="HLH"/>
    <property type="match status" value="1"/>
</dbReference>
<evidence type="ECO:0000256" key="1">
    <source>
        <dbReference type="ARBA" id="ARBA00004123"/>
    </source>
</evidence>
<dbReference type="PROSITE" id="PS50888">
    <property type="entry name" value="BHLH"/>
    <property type="match status" value="1"/>
</dbReference>
<dbReference type="InterPro" id="IPR011598">
    <property type="entry name" value="bHLH_dom"/>
</dbReference>
<comment type="function">
    <text evidence="9">Transcriptional repressor. Represses transcription from both N box- and E box-containing promoters. Demarcates the prospective midbrain-hindbrain boundary (MHB) region in the neuroectoderm in early gastrulae embryos by repressing transcription of a number of target genes.</text>
</comment>
<dbReference type="Proteomes" id="UP000515156">
    <property type="component" value="Chromosome 14"/>
</dbReference>
<dbReference type="PANTHER" id="PTHR10985">
    <property type="entry name" value="BASIC HELIX-LOOP-HELIX TRANSCRIPTION FACTOR, HES-RELATED"/>
    <property type="match status" value="1"/>
</dbReference>
<evidence type="ECO:0000256" key="2">
    <source>
        <dbReference type="ARBA" id="ARBA00022473"/>
    </source>
</evidence>
<dbReference type="InParanoid" id="A0A6P7WVM0"/>
<feature type="compositionally biased region" description="Polar residues" evidence="10">
    <location>
        <begin position="190"/>
        <end position="200"/>
    </location>
</feature>
<evidence type="ECO:0000256" key="9">
    <source>
        <dbReference type="ARBA" id="ARBA00056356"/>
    </source>
</evidence>
<evidence type="ECO:0000313" key="13">
    <source>
        <dbReference type="RefSeq" id="XP_030042295.1"/>
    </source>
</evidence>
<organism evidence="12 13">
    <name type="scientific">Microcaecilia unicolor</name>
    <dbReference type="NCBI Taxonomy" id="1415580"/>
    <lineage>
        <taxon>Eukaryota</taxon>
        <taxon>Metazoa</taxon>
        <taxon>Chordata</taxon>
        <taxon>Craniata</taxon>
        <taxon>Vertebrata</taxon>
        <taxon>Euteleostomi</taxon>
        <taxon>Amphibia</taxon>
        <taxon>Gymnophiona</taxon>
        <taxon>Siphonopidae</taxon>
        <taxon>Microcaecilia</taxon>
    </lineage>
</organism>
<keyword evidence="5" id="KW-0238">DNA-binding</keyword>